<dbReference type="GO" id="GO:0048018">
    <property type="term" value="F:receptor ligand activity"/>
    <property type="evidence" value="ECO:0007669"/>
    <property type="project" value="TreeGrafter"/>
</dbReference>
<gene>
    <name evidence="6" type="primary">NBL1</name>
    <name evidence="6" type="ORF">SK128_025787</name>
</gene>
<dbReference type="PANTHER" id="PTHR15283:SF5">
    <property type="entry name" value="NEUROBLASTOMA SUPPRESSOR OF TUMORIGENICITY 1"/>
    <property type="match status" value="1"/>
</dbReference>
<feature type="non-terminal residue" evidence="6">
    <location>
        <position position="1"/>
    </location>
</feature>
<sequence>EIENHVCVGTCFSYSVPQTDPETPGDELLDYCDSCQASNSHWTTLMLDCEEYGQPYQVPKTIQMITNCSCSPCHPSRAQPTITNEVTLHNNDHHVSELIYKMLPDTHKFKDGAAALSSSSSSSLGRDRELKYTEVSLGDLKKEFNLDAHQETLLQGKVLFKDSASFIDNDEEEDPRHLNY</sequence>
<dbReference type="GO" id="GO:0004415">
    <property type="term" value="F:hyalurononglucosaminidase activity"/>
    <property type="evidence" value="ECO:0007669"/>
    <property type="project" value="UniProtKB-EC"/>
</dbReference>
<evidence type="ECO:0000313" key="6">
    <source>
        <dbReference type="EMBL" id="KAK7070407.1"/>
    </source>
</evidence>
<keyword evidence="7" id="KW-1185">Reference proteome</keyword>
<dbReference type="GO" id="GO:0038098">
    <property type="term" value="P:sequestering of BMP from receptor via BMP binding"/>
    <property type="evidence" value="ECO:0007669"/>
    <property type="project" value="TreeGrafter"/>
</dbReference>
<dbReference type="GO" id="GO:0009887">
    <property type="term" value="P:animal organ morphogenesis"/>
    <property type="evidence" value="ECO:0007669"/>
    <property type="project" value="TreeGrafter"/>
</dbReference>
<dbReference type="EC" id="3.2.1.35" evidence="6"/>
<dbReference type="GO" id="GO:0005615">
    <property type="term" value="C:extracellular space"/>
    <property type="evidence" value="ECO:0007669"/>
    <property type="project" value="TreeGrafter"/>
</dbReference>
<name>A0AAN8WQP5_HALRR</name>
<protein>
    <submittedName>
        <fullName evidence="6">Borealin</fullName>
        <ecNumber evidence="6">3.2.1.35</ecNumber>
    </submittedName>
</protein>
<evidence type="ECO:0000259" key="5">
    <source>
        <dbReference type="Pfam" id="PF03045"/>
    </source>
</evidence>
<dbReference type="Gene3D" id="2.10.90.10">
    <property type="entry name" value="Cystine-knot cytokines"/>
    <property type="match status" value="1"/>
</dbReference>
<keyword evidence="6" id="KW-0326">Glycosidase</keyword>
<dbReference type="Proteomes" id="UP001381693">
    <property type="component" value="Unassembled WGS sequence"/>
</dbReference>
<keyword evidence="6" id="KW-0378">Hydrolase</keyword>
<evidence type="ECO:0000256" key="2">
    <source>
        <dbReference type="ARBA" id="ARBA00022525"/>
    </source>
</evidence>
<evidence type="ECO:0000256" key="3">
    <source>
        <dbReference type="ARBA" id="ARBA00022729"/>
    </source>
</evidence>
<comment type="subcellular location">
    <subcellularLocation>
        <location evidence="1">Secreted</location>
    </subcellularLocation>
</comment>
<dbReference type="InterPro" id="IPR004133">
    <property type="entry name" value="DAN_dom"/>
</dbReference>
<accession>A0AAN8WQP5</accession>
<dbReference type="GO" id="GO:0036122">
    <property type="term" value="F:BMP binding"/>
    <property type="evidence" value="ECO:0007669"/>
    <property type="project" value="TreeGrafter"/>
</dbReference>
<dbReference type="Pfam" id="PF03045">
    <property type="entry name" value="DAN"/>
    <property type="match status" value="1"/>
</dbReference>
<dbReference type="AlphaFoldDB" id="A0AAN8WQP5"/>
<evidence type="ECO:0000256" key="1">
    <source>
        <dbReference type="ARBA" id="ARBA00004613"/>
    </source>
</evidence>
<dbReference type="PANTHER" id="PTHR15283">
    <property type="entry name" value="GREMLIN 1"/>
    <property type="match status" value="1"/>
</dbReference>
<reference evidence="6 7" key="1">
    <citation type="submission" date="2023-11" db="EMBL/GenBank/DDBJ databases">
        <title>Halocaridina rubra genome assembly.</title>
        <authorList>
            <person name="Smith C."/>
        </authorList>
    </citation>
    <scope>NUCLEOTIDE SEQUENCE [LARGE SCALE GENOMIC DNA]</scope>
    <source>
        <strain evidence="6">EP-1</strain>
        <tissue evidence="6">Whole</tissue>
    </source>
</reference>
<feature type="domain" description="DAN" evidence="5">
    <location>
        <begin position="2"/>
        <end position="71"/>
    </location>
</feature>
<keyword evidence="2" id="KW-0964">Secreted</keyword>
<dbReference type="InterPro" id="IPR029034">
    <property type="entry name" value="Cystine-knot_cytokine"/>
</dbReference>
<evidence type="ECO:0000256" key="4">
    <source>
        <dbReference type="ARBA" id="ARBA00023157"/>
    </source>
</evidence>
<keyword evidence="4" id="KW-1015">Disulfide bond</keyword>
<proteinExistence type="predicted"/>
<organism evidence="6 7">
    <name type="scientific">Halocaridina rubra</name>
    <name type="common">Hawaiian red shrimp</name>
    <dbReference type="NCBI Taxonomy" id="373956"/>
    <lineage>
        <taxon>Eukaryota</taxon>
        <taxon>Metazoa</taxon>
        <taxon>Ecdysozoa</taxon>
        <taxon>Arthropoda</taxon>
        <taxon>Crustacea</taxon>
        <taxon>Multicrustacea</taxon>
        <taxon>Malacostraca</taxon>
        <taxon>Eumalacostraca</taxon>
        <taxon>Eucarida</taxon>
        <taxon>Decapoda</taxon>
        <taxon>Pleocyemata</taxon>
        <taxon>Caridea</taxon>
        <taxon>Atyoidea</taxon>
        <taxon>Atyidae</taxon>
        <taxon>Halocaridina</taxon>
    </lineage>
</organism>
<comment type="caution">
    <text evidence="6">The sequence shown here is derived from an EMBL/GenBank/DDBJ whole genome shotgun (WGS) entry which is preliminary data.</text>
</comment>
<keyword evidence="3" id="KW-0732">Signal</keyword>
<dbReference type="EMBL" id="JAXCGZ010015387">
    <property type="protein sequence ID" value="KAK7070407.1"/>
    <property type="molecule type" value="Genomic_DNA"/>
</dbReference>
<evidence type="ECO:0000313" key="7">
    <source>
        <dbReference type="Proteomes" id="UP001381693"/>
    </source>
</evidence>